<accession>A0AAN9TCA9</accession>
<dbReference type="Pfam" id="PF00620">
    <property type="entry name" value="RhoGAP"/>
    <property type="match status" value="1"/>
</dbReference>
<gene>
    <name evidence="3" type="ORF">V9T40_014073</name>
</gene>
<dbReference type="Proteomes" id="UP001367676">
    <property type="component" value="Unassembled WGS sequence"/>
</dbReference>
<dbReference type="EMBL" id="JBBCAQ010000033">
    <property type="protein sequence ID" value="KAK7582628.1"/>
    <property type="molecule type" value="Genomic_DNA"/>
</dbReference>
<comment type="caution">
    <text evidence="3">The sequence shown here is derived from an EMBL/GenBank/DDBJ whole genome shotgun (WGS) entry which is preliminary data.</text>
</comment>
<dbReference type="SMART" id="SM00324">
    <property type="entry name" value="RhoGAP"/>
    <property type="match status" value="1"/>
</dbReference>
<dbReference type="Gene3D" id="1.10.555.10">
    <property type="entry name" value="Rho GTPase activation protein"/>
    <property type="match status" value="1"/>
</dbReference>
<feature type="region of interest" description="Disordered" evidence="1">
    <location>
        <begin position="336"/>
        <end position="393"/>
    </location>
</feature>
<reference evidence="3 4" key="1">
    <citation type="submission" date="2024-03" db="EMBL/GenBank/DDBJ databases">
        <title>Adaptation during the transition from Ophiocordyceps entomopathogen to insect associate is accompanied by gene loss and intensified selection.</title>
        <authorList>
            <person name="Ward C.M."/>
            <person name="Onetto C.A."/>
            <person name="Borneman A.R."/>
        </authorList>
    </citation>
    <scope>NUCLEOTIDE SEQUENCE [LARGE SCALE GENOMIC DNA]</scope>
    <source>
        <strain evidence="3">AWRI1</strain>
        <tissue evidence="3">Single Adult Female</tissue>
    </source>
</reference>
<proteinExistence type="predicted"/>
<organism evidence="3 4">
    <name type="scientific">Parthenolecanium corni</name>
    <dbReference type="NCBI Taxonomy" id="536013"/>
    <lineage>
        <taxon>Eukaryota</taxon>
        <taxon>Metazoa</taxon>
        <taxon>Ecdysozoa</taxon>
        <taxon>Arthropoda</taxon>
        <taxon>Hexapoda</taxon>
        <taxon>Insecta</taxon>
        <taxon>Pterygota</taxon>
        <taxon>Neoptera</taxon>
        <taxon>Paraneoptera</taxon>
        <taxon>Hemiptera</taxon>
        <taxon>Sternorrhyncha</taxon>
        <taxon>Coccoidea</taxon>
        <taxon>Coccidae</taxon>
        <taxon>Parthenolecanium</taxon>
    </lineage>
</organism>
<dbReference type="PROSITE" id="PS50238">
    <property type="entry name" value="RHOGAP"/>
    <property type="match status" value="1"/>
</dbReference>
<protein>
    <recommendedName>
        <fullName evidence="2">Rho-GAP domain-containing protein</fullName>
    </recommendedName>
</protein>
<feature type="compositionally biased region" description="Basic residues" evidence="1">
    <location>
        <begin position="368"/>
        <end position="378"/>
    </location>
</feature>
<dbReference type="GO" id="GO:0007165">
    <property type="term" value="P:signal transduction"/>
    <property type="evidence" value="ECO:0007669"/>
    <property type="project" value="InterPro"/>
</dbReference>
<name>A0AAN9TCA9_9HEMI</name>
<dbReference type="SUPFAM" id="SSF48350">
    <property type="entry name" value="GTPase activation domain, GAP"/>
    <property type="match status" value="1"/>
</dbReference>
<dbReference type="InterPro" id="IPR000198">
    <property type="entry name" value="RhoGAP_dom"/>
</dbReference>
<dbReference type="AlphaFoldDB" id="A0AAN9TCA9"/>
<feature type="compositionally biased region" description="Polar residues" evidence="1">
    <location>
        <begin position="384"/>
        <end position="393"/>
    </location>
</feature>
<evidence type="ECO:0000313" key="3">
    <source>
        <dbReference type="EMBL" id="KAK7582628.1"/>
    </source>
</evidence>
<evidence type="ECO:0000313" key="4">
    <source>
        <dbReference type="Proteomes" id="UP001367676"/>
    </source>
</evidence>
<dbReference type="GO" id="GO:0005096">
    <property type="term" value="F:GTPase activator activity"/>
    <property type="evidence" value="ECO:0007669"/>
    <property type="project" value="TreeGrafter"/>
</dbReference>
<evidence type="ECO:0000259" key="2">
    <source>
        <dbReference type="PROSITE" id="PS50238"/>
    </source>
</evidence>
<dbReference type="InterPro" id="IPR008936">
    <property type="entry name" value="Rho_GTPase_activation_prot"/>
</dbReference>
<dbReference type="PANTHER" id="PTHR23179:SF27">
    <property type="entry name" value="RHO GTPASE ACTIVATING PROTEIN AT 71E, ISOFORM D"/>
    <property type="match status" value="1"/>
</dbReference>
<feature type="domain" description="Rho-GAP" evidence="2">
    <location>
        <begin position="41"/>
        <end position="231"/>
    </location>
</feature>
<evidence type="ECO:0000256" key="1">
    <source>
        <dbReference type="SAM" id="MobiDB-lite"/>
    </source>
</evidence>
<sequence>MIRWGERMTRGAASISSVMTSCRHSSTPSFNYIPEKVKFGVPLKYVCADHIPGALLILILKLNREGPFKKDVFRAPGNQASVKELISFLQTGTILNIEHYSVYTVASVLKKFLSKIPGGIFGEEIEKELLRIAKETVDPDQRGQLIHDLFTSLPDPTQKLLTLIFGTLSAIAINSINSKSLMNAHALGVCVAPSFFVSCGDQTKLSLNDIESYRNAISLITFIIENYAEFDFFDTKHYEYYVHITGRPAKLIVDNGLKKSSNDNSKESNLDACARLSVSLEGSGVFSIAENNLLMSKADRKEDVEASYSASSLPQVYERQVERLKRRTNWFLKADDNEENSNSNDGENLSISSESLPKRSNMRSGSKSTKRSLRRRNTFRGSDRSATSLEAQE</sequence>
<dbReference type="PANTHER" id="PTHR23179">
    <property type="entry name" value="T-CELL ACTIVATION RHO GTPASE ACTIVATING PROTEIN-RELATED"/>
    <property type="match status" value="1"/>
</dbReference>
<dbReference type="CDD" id="cd00159">
    <property type="entry name" value="RhoGAP"/>
    <property type="match status" value="1"/>
</dbReference>
<feature type="compositionally biased region" description="Low complexity" evidence="1">
    <location>
        <begin position="340"/>
        <end position="350"/>
    </location>
</feature>
<keyword evidence="4" id="KW-1185">Reference proteome</keyword>
<dbReference type="PROSITE" id="PS51257">
    <property type="entry name" value="PROKAR_LIPOPROTEIN"/>
    <property type="match status" value="1"/>
</dbReference>